<accession>A0ABP9JBK7</accession>
<proteinExistence type="predicted"/>
<comment type="caution">
    <text evidence="2">The sequence shown here is derived from an EMBL/GenBank/DDBJ whole genome shotgun (WGS) entry which is preliminary data.</text>
</comment>
<dbReference type="EMBL" id="BAABKB010000027">
    <property type="protein sequence ID" value="GAA5025193.1"/>
    <property type="molecule type" value="Genomic_DNA"/>
</dbReference>
<dbReference type="Gene3D" id="3.40.630.30">
    <property type="match status" value="1"/>
</dbReference>
<protein>
    <submittedName>
        <fullName evidence="2">N-acetyltransferase</fullName>
    </submittedName>
</protein>
<dbReference type="InterPro" id="IPR000182">
    <property type="entry name" value="GNAT_dom"/>
</dbReference>
<dbReference type="PROSITE" id="PS51186">
    <property type="entry name" value="GNAT"/>
    <property type="match status" value="1"/>
</dbReference>
<dbReference type="SUPFAM" id="SSF55729">
    <property type="entry name" value="Acyl-CoA N-acyltransferases (Nat)"/>
    <property type="match status" value="1"/>
</dbReference>
<dbReference type="CDD" id="cd04301">
    <property type="entry name" value="NAT_SF"/>
    <property type="match status" value="1"/>
</dbReference>
<dbReference type="Proteomes" id="UP001501759">
    <property type="component" value="Unassembled WGS sequence"/>
</dbReference>
<feature type="domain" description="N-acetyltransferase" evidence="1">
    <location>
        <begin position="12"/>
        <end position="155"/>
    </location>
</feature>
<gene>
    <name evidence="2" type="ORF">GCM10023335_59530</name>
</gene>
<dbReference type="InterPro" id="IPR016181">
    <property type="entry name" value="Acyl_CoA_acyltransferase"/>
</dbReference>
<evidence type="ECO:0000259" key="1">
    <source>
        <dbReference type="PROSITE" id="PS51186"/>
    </source>
</evidence>
<name>A0ABP9JBK7_9ACTN</name>
<evidence type="ECO:0000313" key="2">
    <source>
        <dbReference type="EMBL" id="GAA5025193.1"/>
    </source>
</evidence>
<organism evidence="2 3">
    <name type="scientific">Streptomyces siamensis</name>
    <dbReference type="NCBI Taxonomy" id="1274986"/>
    <lineage>
        <taxon>Bacteria</taxon>
        <taxon>Bacillati</taxon>
        <taxon>Actinomycetota</taxon>
        <taxon>Actinomycetes</taxon>
        <taxon>Kitasatosporales</taxon>
        <taxon>Streptomycetaceae</taxon>
        <taxon>Streptomyces</taxon>
    </lineage>
</organism>
<reference evidence="3" key="1">
    <citation type="journal article" date="2019" name="Int. J. Syst. Evol. Microbiol.">
        <title>The Global Catalogue of Microorganisms (GCM) 10K type strain sequencing project: providing services to taxonomists for standard genome sequencing and annotation.</title>
        <authorList>
            <consortium name="The Broad Institute Genomics Platform"/>
            <consortium name="The Broad Institute Genome Sequencing Center for Infectious Disease"/>
            <person name="Wu L."/>
            <person name="Ma J."/>
        </authorList>
    </citation>
    <scope>NUCLEOTIDE SEQUENCE [LARGE SCALE GENOMIC DNA]</scope>
    <source>
        <strain evidence="3">JCM 18409</strain>
    </source>
</reference>
<evidence type="ECO:0000313" key="3">
    <source>
        <dbReference type="Proteomes" id="UP001501759"/>
    </source>
</evidence>
<keyword evidence="3" id="KW-1185">Reference proteome</keyword>
<dbReference type="Pfam" id="PF00583">
    <property type="entry name" value="Acetyltransf_1"/>
    <property type="match status" value="1"/>
</dbReference>
<sequence length="177" mass="18648">MSLTGTEPTSVWRTRRETAADRAAVHAVNATAFERADEADLVDALRTDPEAWLPDLSYVAEAPDGTVAAYALITRCHVDAGEAAALAPVAVRPEHQRGGAGSAVVRAVLEAARARGERLVLVLGHPGYYPRFGFVPASEYGIRPGFDVPSEHLMALVLDGSSAVAPGTIRYPAAFGV</sequence>